<name>L0KYB8_METHD</name>
<reference evidence="5" key="1">
    <citation type="submission" date="2012-02" db="EMBL/GenBank/DDBJ databases">
        <title>Complete sequence of chromosome of Methanomethylovorans hollandica DSM 15978.</title>
        <authorList>
            <person name="Lucas S."/>
            <person name="Copeland A."/>
            <person name="Lapidus A."/>
            <person name="Glavina del Rio T."/>
            <person name="Dalin E."/>
            <person name="Tice H."/>
            <person name="Bruce D."/>
            <person name="Goodwin L."/>
            <person name="Pitluck S."/>
            <person name="Peters L."/>
            <person name="Mikhailova N."/>
            <person name="Held B."/>
            <person name="Kyrpides N."/>
            <person name="Mavromatis K."/>
            <person name="Ivanova N."/>
            <person name="Brettin T."/>
            <person name="Detter J.C."/>
            <person name="Han C."/>
            <person name="Larimer F."/>
            <person name="Land M."/>
            <person name="Hauser L."/>
            <person name="Markowitz V."/>
            <person name="Cheng J.-F."/>
            <person name="Hugenholtz P."/>
            <person name="Woyke T."/>
            <person name="Wu D."/>
            <person name="Spring S."/>
            <person name="Schroeder M."/>
            <person name="Brambilla E."/>
            <person name="Klenk H.-P."/>
            <person name="Eisen J.A."/>
        </authorList>
    </citation>
    <scope>NUCLEOTIDE SEQUENCE [LARGE SCALE GENOMIC DNA]</scope>
    <source>
        <strain evidence="5">DSM 15978 / NBRC 107637 / DMS1</strain>
    </source>
</reference>
<evidence type="ECO:0000256" key="2">
    <source>
        <dbReference type="ARBA" id="ARBA00022840"/>
    </source>
</evidence>
<feature type="domain" description="KaiC" evidence="3">
    <location>
        <begin position="8"/>
        <end position="272"/>
    </location>
</feature>
<dbReference type="Gene3D" id="3.40.50.300">
    <property type="entry name" value="P-loop containing nucleotide triphosphate hydrolases"/>
    <property type="match status" value="1"/>
</dbReference>
<dbReference type="PRINTS" id="PR01874">
    <property type="entry name" value="DNAREPAIRADA"/>
</dbReference>
<protein>
    <submittedName>
        <fullName evidence="4">RecA-superfamily ATPase possibly involved in signal transduction</fullName>
    </submittedName>
</protein>
<keyword evidence="1" id="KW-0547">Nucleotide-binding</keyword>
<dbReference type="GO" id="GO:0005524">
    <property type="term" value="F:ATP binding"/>
    <property type="evidence" value="ECO:0007669"/>
    <property type="project" value="UniProtKB-KW"/>
</dbReference>
<keyword evidence="2" id="KW-0067">ATP-binding</keyword>
<dbReference type="HOGENOM" id="CLU_023669_2_0_2"/>
<dbReference type="InterPro" id="IPR027417">
    <property type="entry name" value="P-loop_NTPase"/>
</dbReference>
<dbReference type="InterPro" id="IPR014774">
    <property type="entry name" value="KaiC-like_dom"/>
</dbReference>
<accession>L0KYB8</accession>
<dbReference type="Proteomes" id="UP000010866">
    <property type="component" value="Chromosome"/>
</dbReference>
<dbReference type="AlphaFoldDB" id="L0KYB8"/>
<evidence type="ECO:0000313" key="5">
    <source>
        <dbReference type="Proteomes" id="UP000010866"/>
    </source>
</evidence>
<sequence>MEASDRMDRVPTVIGNLDKKIGGGYPQGKGILLTGVPGTGKTIFGLHLLYQSCSDGKKCVLIATEESPEDLLEQAGMLGLKLEPFMEKGLLSIKQVLEIRAGAVARAAHIVDGFNNAEIDLIKECELDISFRHDKAGFNIGEMDLVDVVKLIPDDTNVVVVDNLGVLAFGLDIKQFRDKFDTLNRVLSAKQITVVYVMDDAAYQLTHQIADYSTHGAIKLFVKENPYTGKMERFLSIPKMRSTAISLDFILFDITASGIHIKGSKGKLVEMS</sequence>
<dbReference type="SUPFAM" id="SSF52540">
    <property type="entry name" value="P-loop containing nucleoside triphosphate hydrolases"/>
    <property type="match status" value="1"/>
</dbReference>
<dbReference type="InterPro" id="IPR010624">
    <property type="entry name" value="KaiC_dom"/>
</dbReference>
<proteinExistence type="predicted"/>
<dbReference type="PROSITE" id="PS51146">
    <property type="entry name" value="KAIC"/>
    <property type="match status" value="1"/>
</dbReference>
<dbReference type="KEGG" id="mhz:Metho_0724"/>
<evidence type="ECO:0000259" key="3">
    <source>
        <dbReference type="PROSITE" id="PS51146"/>
    </source>
</evidence>
<evidence type="ECO:0000256" key="1">
    <source>
        <dbReference type="ARBA" id="ARBA00022741"/>
    </source>
</evidence>
<evidence type="ECO:0000313" key="4">
    <source>
        <dbReference type="EMBL" id="AGB48974.1"/>
    </source>
</evidence>
<gene>
    <name evidence="4" type="ordered locus">Metho_0724</name>
</gene>
<organism evidence="4 5">
    <name type="scientific">Methanomethylovorans hollandica (strain DSM 15978 / NBRC 107637 / DMS1)</name>
    <dbReference type="NCBI Taxonomy" id="867904"/>
    <lineage>
        <taxon>Archaea</taxon>
        <taxon>Methanobacteriati</taxon>
        <taxon>Methanobacteriota</taxon>
        <taxon>Stenosarchaea group</taxon>
        <taxon>Methanomicrobia</taxon>
        <taxon>Methanosarcinales</taxon>
        <taxon>Methanosarcinaceae</taxon>
        <taxon>Methanomethylovorans</taxon>
    </lineage>
</organism>
<dbReference type="PANTHER" id="PTHR43637:SF2">
    <property type="entry name" value="PROTEIN GVPD 1"/>
    <property type="match status" value="1"/>
</dbReference>
<dbReference type="PANTHER" id="PTHR43637">
    <property type="entry name" value="UPF0273 PROTEIN TM_0370"/>
    <property type="match status" value="1"/>
</dbReference>
<dbReference type="Pfam" id="PF06745">
    <property type="entry name" value="ATPase"/>
    <property type="match status" value="1"/>
</dbReference>
<dbReference type="EMBL" id="CP003362">
    <property type="protein sequence ID" value="AGB48974.1"/>
    <property type="molecule type" value="Genomic_DNA"/>
</dbReference>
<keyword evidence="5" id="KW-1185">Reference proteome</keyword>
<dbReference type="STRING" id="867904.Metho_0724"/>